<gene>
    <name evidence="1" type="ORF">GCM10025867_45630</name>
    <name evidence="2" type="ORF">GCM10025867_51300</name>
</gene>
<reference evidence="1" key="1">
    <citation type="journal article" date="2014" name="Int. J. Syst. Evol. Microbiol.">
        <title>Complete genome of a new Firmicutes species belonging to the dominant human colonic microbiota ('Ruminococcus bicirculans') reveals two chromosomes and a selective capacity to utilize plant glucans.</title>
        <authorList>
            <consortium name="NISC Comparative Sequencing Program"/>
            <person name="Wegmann U."/>
            <person name="Louis P."/>
            <person name="Goesmann A."/>
            <person name="Henrissat B."/>
            <person name="Duncan S.H."/>
            <person name="Flint H.J."/>
        </authorList>
    </citation>
    <scope>NUCLEOTIDE SEQUENCE</scope>
    <source>
        <strain evidence="1">NBRC 108728</strain>
    </source>
</reference>
<evidence type="ECO:0008006" key="4">
    <source>
        <dbReference type="Google" id="ProtNLM"/>
    </source>
</evidence>
<name>A0ABN6Y845_9MICO</name>
<dbReference type="EMBL" id="AP027733">
    <property type="protein sequence ID" value="BDZ52322.1"/>
    <property type="molecule type" value="Genomic_DNA"/>
</dbReference>
<protein>
    <recommendedName>
        <fullName evidence="4">DUF2470 domain-containing protein</fullName>
    </recommendedName>
</protein>
<keyword evidence="1" id="KW-0614">Plasmid</keyword>
<sequence>MSTRKTFTESRTVIEHYGSQHMAAVMHDGHASIHLQESDEAGRMTLSATFYPSVEQLREHAAGIQALIDAMVANGEPEARKGKLNQAEIAEWRAIAYPDAEVER</sequence>
<organism evidence="1 3">
    <name type="scientific">Frondihabitans sucicola</name>
    <dbReference type="NCBI Taxonomy" id="1268041"/>
    <lineage>
        <taxon>Bacteria</taxon>
        <taxon>Bacillati</taxon>
        <taxon>Actinomycetota</taxon>
        <taxon>Actinomycetes</taxon>
        <taxon>Micrococcales</taxon>
        <taxon>Microbacteriaceae</taxon>
        <taxon>Frondihabitans</taxon>
    </lineage>
</organism>
<dbReference type="RefSeq" id="WP_286347172.1">
    <property type="nucleotide sequence ID" value="NZ_AP027733.1"/>
</dbReference>
<proteinExistence type="predicted"/>
<dbReference type="Proteomes" id="UP001321486">
    <property type="component" value="Plasmid pNBRC108728a"/>
</dbReference>
<dbReference type="EMBL" id="AP027733">
    <property type="protein sequence ID" value="BDZ52889.1"/>
    <property type="molecule type" value="Genomic_DNA"/>
</dbReference>
<reference evidence="1" key="3">
    <citation type="submission" date="2023-02" db="EMBL/GenBank/DDBJ databases">
        <authorList>
            <person name="Sun Q."/>
            <person name="Mori K."/>
        </authorList>
    </citation>
    <scope>NUCLEOTIDE SEQUENCE</scope>
    <source>
        <strain evidence="1">NBRC 108728</strain>
        <plasmid evidence="1">pNBRC108728a</plasmid>
    </source>
</reference>
<keyword evidence="3" id="KW-1185">Reference proteome</keyword>
<evidence type="ECO:0000313" key="2">
    <source>
        <dbReference type="EMBL" id="BDZ52889.1"/>
    </source>
</evidence>
<accession>A0ABN6Y845</accession>
<evidence type="ECO:0000313" key="1">
    <source>
        <dbReference type="EMBL" id="BDZ52322.1"/>
    </source>
</evidence>
<geneLocation type="plasmid" evidence="1 3">
    <name>pNBRC108728a</name>
</geneLocation>
<reference evidence="3" key="2">
    <citation type="journal article" date="2019" name="Int. J. Syst. Evol. Microbiol.">
        <title>The Global Catalogue of Microorganisms (GCM) 10K type strain sequencing project: providing services to taxonomists for standard genome sequencing and annotation.</title>
        <authorList>
            <consortium name="The Broad Institute Genomics Platform"/>
            <consortium name="The Broad Institute Genome Sequencing Center for Infectious Disease"/>
            <person name="Wu L."/>
            <person name="Ma J."/>
        </authorList>
    </citation>
    <scope>NUCLEOTIDE SEQUENCE [LARGE SCALE GENOMIC DNA]</scope>
    <source>
        <strain evidence="3">NBRC 108728</strain>
    </source>
</reference>
<evidence type="ECO:0000313" key="3">
    <source>
        <dbReference type="Proteomes" id="UP001321486"/>
    </source>
</evidence>